<comment type="subcellular location">
    <subcellularLocation>
        <location evidence="1">Nucleus</location>
    </subcellularLocation>
</comment>
<dbReference type="Gene3D" id="1.10.10.60">
    <property type="entry name" value="Homeodomain-like"/>
    <property type="match status" value="1"/>
</dbReference>
<keyword evidence="4" id="KW-1185">Reference proteome</keyword>
<dbReference type="RefSeq" id="XP_040772206.1">
    <property type="nucleotide sequence ID" value="XM_040917742.1"/>
</dbReference>
<dbReference type="InterPro" id="IPR007889">
    <property type="entry name" value="HTH_Psq"/>
</dbReference>
<dbReference type="GeneID" id="63834871"/>
<protein>
    <recommendedName>
        <fullName evidence="2">HTH psq-type domain-containing protein</fullName>
    </recommendedName>
</protein>
<dbReference type="OrthoDB" id="5396311at2759"/>
<keyword evidence="1" id="KW-0238">DNA-binding</keyword>
<name>A0A9P4XU01_CRYP1</name>
<comment type="caution">
    <text evidence="3">The sequence shown here is derived from an EMBL/GenBank/DDBJ whole genome shotgun (WGS) entry which is preliminary data.</text>
</comment>
<proteinExistence type="predicted"/>
<keyword evidence="1" id="KW-0539">Nucleus</keyword>
<evidence type="ECO:0000256" key="1">
    <source>
        <dbReference type="PROSITE-ProRule" id="PRU00320"/>
    </source>
</evidence>
<dbReference type="GO" id="GO:0003677">
    <property type="term" value="F:DNA binding"/>
    <property type="evidence" value="ECO:0007669"/>
    <property type="project" value="UniProtKB-UniRule"/>
</dbReference>
<dbReference type="EMBL" id="MU032351">
    <property type="protein sequence ID" value="KAF3761227.1"/>
    <property type="molecule type" value="Genomic_DNA"/>
</dbReference>
<dbReference type="Pfam" id="PF05225">
    <property type="entry name" value="HTH_psq"/>
    <property type="match status" value="1"/>
</dbReference>
<dbReference type="AlphaFoldDB" id="A0A9P4XU01"/>
<dbReference type="Proteomes" id="UP000803844">
    <property type="component" value="Unassembled WGS sequence"/>
</dbReference>
<evidence type="ECO:0000313" key="3">
    <source>
        <dbReference type="EMBL" id="KAF3761227.1"/>
    </source>
</evidence>
<dbReference type="GO" id="GO:0005634">
    <property type="term" value="C:nucleus"/>
    <property type="evidence" value="ECO:0007669"/>
    <property type="project" value="UniProtKB-SubCell"/>
</dbReference>
<organism evidence="3 4">
    <name type="scientific">Cryphonectria parasitica (strain ATCC 38755 / EP155)</name>
    <dbReference type="NCBI Taxonomy" id="660469"/>
    <lineage>
        <taxon>Eukaryota</taxon>
        <taxon>Fungi</taxon>
        <taxon>Dikarya</taxon>
        <taxon>Ascomycota</taxon>
        <taxon>Pezizomycotina</taxon>
        <taxon>Sordariomycetes</taxon>
        <taxon>Sordariomycetidae</taxon>
        <taxon>Diaporthales</taxon>
        <taxon>Cryphonectriaceae</taxon>
        <taxon>Cryphonectria-Endothia species complex</taxon>
        <taxon>Cryphonectria</taxon>
    </lineage>
</organism>
<evidence type="ECO:0000259" key="2">
    <source>
        <dbReference type="PROSITE" id="PS50960"/>
    </source>
</evidence>
<reference evidence="3" key="1">
    <citation type="journal article" date="2020" name="Phytopathology">
        <title>Genome sequence of the chestnut blight fungus Cryphonectria parasitica EP155: A fundamental resource for an archetypical invasive plant pathogen.</title>
        <authorList>
            <person name="Crouch J.A."/>
            <person name="Dawe A."/>
            <person name="Aerts A."/>
            <person name="Barry K."/>
            <person name="Churchill A.C.L."/>
            <person name="Grimwood J."/>
            <person name="Hillman B."/>
            <person name="Milgroom M.G."/>
            <person name="Pangilinan J."/>
            <person name="Smith M."/>
            <person name="Salamov A."/>
            <person name="Schmutz J."/>
            <person name="Yadav J."/>
            <person name="Grigoriev I.V."/>
            <person name="Nuss D."/>
        </authorList>
    </citation>
    <scope>NUCLEOTIDE SEQUENCE</scope>
    <source>
        <strain evidence="3">EP155</strain>
    </source>
</reference>
<gene>
    <name evidence="3" type="ORF">M406DRAFT_265531</name>
</gene>
<feature type="DNA-binding region" description="H-T-H motif" evidence="1">
    <location>
        <begin position="25"/>
        <end position="45"/>
    </location>
</feature>
<dbReference type="PROSITE" id="PS50960">
    <property type="entry name" value="HTH_PSQ"/>
    <property type="match status" value="1"/>
</dbReference>
<feature type="domain" description="HTH psq-type" evidence="2">
    <location>
        <begin position="1"/>
        <end position="49"/>
    </location>
</feature>
<dbReference type="SUPFAM" id="SSF46689">
    <property type="entry name" value="Homeodomain-like"/>
    <property type="match status" value="1"/>
</dbReference>
<accession>A0A9P4XU01</accession>
<evidence type="ECO:0000313" key="4">
    <source>
        <dbReference type="Proteomes" id="UP000803844"/>
    </source>
</evidence>
<dbReference type="InterPro" id="IPR009057">
    <property type="entry name" value="Homeodomain-like_sf"/>
</dbReference>
<sequence length="62" mass="7097">MPKTKPYTEFELAQAIEAIGKGLLQKQASREYGIPRSTLQQHLAGRESHQTAYQYQQKLSFT</sequence>